<dbReference type="Pfam" id="PF05016">
    <property type="entry name" value="ParE_toxin"/>
    <property type="match status" value="1"/>
</dbReference>
<dbReference type="InterPro" id="IPR007712">
    <property type="entry name" value="RelE/ParE_toxin"/>
</dbReference>
<proteinExistence type="inferred from homology"/>
<organism evidence="3 4">
    <name type="scientific">Cohnella soli</name>
    <dbReference type="NCBI Taxonomy" id="425005"/>
    <lineage>
        <taxon>Bacteria</taxon>
        <taxon>Bacillati</taxon>
        <taxon>Bacillota</taxon>
        <taxon>Bacilli</taxon>
        <taxon>Bacillales</taxon>
        <taxon>Paenibacillaceae</taxon>
        <taxon>Cohnella</taxon>
    </lineage>
</organism>
<evidence type="ECO:0000256" key="2">
    <source>
        <dbReference type="ARBA" id="ARBA00022649"/>
    </source>
</evidence>
<keyword evidence="4" id="KW-1185">Reference proteome</keyword>
<evidence type="ECO:0000313" key="4">
    <source>
        <dbReference type="Proteomes" id="UP001596113"/>
    </source>
</evidence>
<comment type="caution">
    <text evidence="3">The sequence shown here is derived from an EMBL/GenBank/DDBJ whole genome shotgun (WGS) entry which is preliminary data.</text>
</comment>
<evidence type="ECO:0000256" key="1">
    <source>
        <dbReference type="ARBA" id="ARBA00006226"/>
    </source>
</evidence>
<dbReference type="EMBL" id="JBHSMI010000015">
    <property type="protein sequence ID" value="MFC5402698.1"/>
    <property type="molecule type" value="Genomic_DNA"/>
</dbReference>
<dbReference type="InterPro" id="IPR035093">
    <property type="entry name" value="RelE/ParE_toxin_dom_sf"/>
</dbReference>
<sequence>MANVQYSHAALDDLQQLSEYLTNNWGELIAKRVLQKITSDIRRLEQYPALGTDLGKNINVPSDYRYIFSEKNDVFYRIEAEAIKIIRVLHEQQDYMQQLFGLSKED</sequence>
<dbReference type="Gene3D" id="3.30.2310.20">
    <property type="entry name" value="RelE-like"/>
    <property type="match status" value="1"/>
</dbReference>
<protein>
    <submittedName>
        <fullName evidence="3">Type II toxin-antitoxin system RelE/ParE family toxin</fullName>
    </submittedName>
</protein>
<reference evidence="4" key="1">
    <citation type="journal article" date="2019" name="Int. J. Syst. Evol. Microbiol.">
        <title>The Global Catalogue of Microorganisms (GCM) 10K type strain sequencing project: providing services to taxonomists for standard genome sequencing and annotation.</title>
        <authorList>
            <consortium name="The Broad Institute Genomics Platform"/>
            <consortium name="The Broad Institute Genome Sequencing Center for Infectious Disease"/>
            <person name="Wu L."/>
            <person name="Ma J."/>
        </authorList>
    </citation>
    <scope>NUCLEOTIDE SEQUENCE [LARGE SCALE GENOMIC DNA]</scope>
    <source>
        <strain evidence="4">CGMCC 1.18575</strain>
    </source>
</reference>
<name>A0ABW0HQ57_9BACL</name>
<dbReference type="PANTHER" id="PTHR33755">
    <property type="entry name" value="TOXIN PARE1-RELATED"/>
    <property type="match status" value="1"/>
</dbReference>
<comment type="similarity">
    <text evidence="1">Belongs to the RelE toxin family.</text>
</comment>
<evidence type="ECO:0000313" key="3">
    <source>
        <dbReference type="EMBL" id="MFC5402698.1"/>
    </source>
</evidence>
<dbReference type="Proteomes" id="UP001596113">
    <property type="component" value="Unassembled WGS sequence"/>
</dbReference>
<dbReference type="RefSeq" id="WP_378131394.1">
    <property type="nucleotide sequence ID" value="NZ_JBHSMI010000015.1"/>
</dbReference>
<dbReference type="InterPro" id="IPR051803">
    <property type="entry name" value="TA_system_RelE-like_toxin"/>
</dbReference>
<accession>A0ABW0HQ57</accession>
<gene>
    <name evidence="3" type="ORF">ACFPOF_08090</name>
</gene>
<keyword evidence="2" id="KW-1277">Toxin-antitoxin system</keyword>